<feature type="binding site" evidence="6">
    <location>
        <position position="57"/>
    </location>
    <ligand>
        <name>Zn(2+)</name>
        <dbReference type="ChEBI" id="CHEBI:29105"/>
    </ligand>
</feature>
<accession>A0ABD2QBD1</accession>
<feature type="domain" description="Zinc-hook" evidence="7">
    <location>
        <begin position="11"/>
        <end position="110"/>
    </location>
</feature>
<proteinExistence type="predicted"/>
<sequence length="221" mass="25702">MTEQLKDQAGTCDLDQVLQFLRMDKTKIENSFVAEKGSIHLWRQFYEKLKTDETSGCPVCHRCFDSAADQKVILGEIDAHIKNAPERLKEMQNTLDVMSQKYENVLQLKPLQKQIEELQTVQIPNTKKIVEKRQSEIDEYGLQLDTKMKNLDLNKSEEQLARSMQTDLAVMDQLVKQIRKLEIDLQKVETNSEDGLFEEADVDSHALTRMEEKRDDLRSEK</sequence>
<name>A0ABD2QBD1_9PLAT</name>
<protein>
    <submittedName>
        <fullName evidence="8">DNA repair protein rad50</fullName>
    </submittedName>
</protein>
<keyword evidence="4" id="KW-0067">ATP-binding</keyword>
<dbReference type="GO" id="GO:0046872">
    <property type="term" value="F:metal ion binding"/>
    <property type="evidence" value="ECO:0007669"/>
    <property type="project" value="UniProtKB-UniRule"/>
</dbReference>
<evidence type="ECO:0000259" key="7">
    <source>
        <dbReference type="PROSITE" id="PS51131"/>
    </source>
</evidence>
<gene>
    <name evidence="8" type="primary">RAD50_2</name>
    <name evidence="8" type="ORF">Ciccas_004817</name>
</gene>
<keyword evidence="5" id="KW-0175">Coiled coil</keyword>
<dbReference type="GO" id="GO:0005524">
    <property type="term" value="F:ATP binding"/>
    <property type="evidence" value="ECO:0007669"/>
    <property type="project" value="UniProtKB-KW"/>
</dbReference>
<feature type="binding site" evidence="6">
    <location>
        <position position="60"/>
    </location>
    <ligand>
        <name>Zn(2+)</name>
        <dbReference type="ChEBI" id="CHEBI:29105"/>
    </ligand>
</feature>
<keyword evidence="2" id="KW-0547">Nucleotide-binding</keyword>
<evidence type="ECO:0000313" key="9">
    <source>
        <dbReference type="Proteomes" id="UP001626550"/>
    </source>
</evidence>
<reference evidence="8 9" key="1">
    <citation type="submission" date="2024-11" db="EMBL/GenBank/DDBJ databases">
        <title>Adaptive evolution of stress response genes in parasites aligns with host niche diversity.</title>
        <authorList>
            <person name="Hahn C."/>
            <person name="Resl P."/>
        </authorList>
    </citation>
    <scope>NUCLEOTIDE SEQUENCE [LARGE SCALE GENOMIC DNA]</scope>
    <source>
        <strain evidence="8">EGGRZ-B1_66</strain>
        <tissue evidence="8">Body</tissue>
    </source>
</reference>
<evidence type="ECO:0000256" key="4">
    <source>
        <dbReference type="ARBA" id="ARBA00022840"/>
    </source>
</evidence>
<evidence type="ECO:0000256" key="5">
    <source>
        <dbReference type="ARBA" id="ARBA00023054"/>
    </source>
</evidence>
<evidence type="ECO:0000256" key="1">
    <source>
        <dbReference type="ARBA" id="ARBA00022723"/>
    </source>
</evidence>
<dbReference type="SUPFAM" id="SSF75712">
    <property type="entry name" value="Rad50 coiled-coil Zn hook"/>
    <property type="match status" value="1"/>
</dbReference>
<dbReference type="PROSITE" id="PS51131">
    <property type="entry name" value="ZN_HOOK"/>
    <property type="match status" value="1"/>
</dbReference>
<dbReference type="AlphaFoldDB" id="A0ABD2QBD1"/>
<comment type="caution">
    <text evidence="8">The sequence shown here is derived from an EMBL/GenBank/DDBJ whole genome shotgun (WGS) entry which is preliminary data.</text>
</comment>
<dbReference type="EMBL" id="JBJKFK010000523">
    <property type="protein sequence ID" value="KAL3316537.1"/>
    <property type="molecule type" value="Genomic_DNA"/>
</dbReference>
<evidence type="ECO:0000256" key="6">
    <source>
        <dbReference type="PROSITE-ProRule" id="PRU00471"/>
    </source>
</evidence>
<keyword evidence="3 6" id="KW-0862">Zinc</keyword>
<dbReference type="Proteomes" id="UP001626550">
    <property type="component" value="Unassembled WGS sequence"/>
</dbReference>
<keyword evidence="9" id="KW-1185">Reference proteome</keyword>
<evidence type="ECO:0000256" key="2">
    <source>
        <dbReference type="ARBA" id="ARBA00022741"/>
    </source>
</evidence>
<evidence type="ECO:0000256" key="3">
    <source>
        <dbReference type="ARBA" id="ARBA00022833"/>
    </source>
</evidence>
<dbReference type="PANTHER" id="PTHR18867">
    <property type="entry name" value="RAD50"/>
    <property type="match status" value="1"/>
</dbReference>
<dbReference type="PANTHER" id="PTHR18867:SF12">
    <property type="entry name" value="DNA REPAIR PROTEIN RAD50"/>
    <property type="match status" value="1"/>
</dbReference>
<organism evidence="8 9">
    <name type="scientific">Cichlidogyrus casuarinus</name>
    <dbReference type="NCBI Taxonomy" id="1844966"/>
    <lineage>
        <taxon>Eukaryota</taxon>
        <taxon>Metazoa</taxon>
        <taxon>Spiralia</taxon>
        <taxon>Lophotrochozoa</taxon>
        <taxon>Platyhelminthes</taxon>
        <taxon>Monogenea</taxon>
        <taxon>Monopisthocotylea</taxon>
        <taxon>Dactylogyridea</taxon>
        <taxon>Ancyrocephalidae</taxon>
        <taxon>Cichlidogyrus</taxon>
    </lineage>
</organism>
<dbReference type="InterPro" id="IPR013134">
    <property type="entry name" value="Zn_hook_RAD50"/>
</dbReference>
<keyword evidence="1 6" id="KW-0479">Metal-binding</keyword>
<evidence type="ECO:0000313" key="8">
    <source>
        <dbReference type="EMBL" id="KAL3316537.1"/>
    </source>
</evidence>